<feature type="domain" description="Putative auto-transporter adhesin head GIN" evidence="1">
    <location>
        <begin position="39"/>
        <end position="220"/>
    </location>
</feature>
<dbReference type="EMBL" id="SBLB01000001">
    <property type="protein sequence ID" value="RYC72019.1"/>
    <property type="molecule type" value="Genomic_DNA"/>
</dbReference>
<evidence type="ECO:0000259" key="1">
    <source>
        <dbReference type="Pfam" id="PF10988"/>
    </source>
</evidence>
<sequence length="235" mass="24796">MNHLLIFRLAALALIGLLPGCQPDSGPYEETTRSLAFENFDRLDMGSAFRVDVRSGSVFAVEVKGNRSDVDDLDVSVRSGTLHAQYRNYTRKRRYAMAFTITMPTIRAVSFSGASQSTLTGFTNLTDLRVELTGASKAAVNSNVTRLTADLSGASVLTGLGSGTDLRASLSGASTLETLSYPVTTASLDLSGASTARVRVADALTVKASGGSKVRYQGAPRVSSQLSGASSVERE</sequence>
<dbReference type="RefSeq" id="WP_129601017.1">
    <property type="nucleotide sequence ID" value="NZ_SBLB01000001.1"/>
</dbReference>
<dbReference type="Proteomes" id="UP000290407">
    <property type="component" value="Unassembled WGS sequence"/>
</dbReference>
<dbReference type="Pfam" id="PF10988">
    <property type="entry name" value="DUF2807"/>
    <property type="match status" value="1"/>
</dbReference>
<dbReference type="Gene3D" id="2.160.20.120">
    <property type="match status" value="1"/>
</dbReference>
<proteinExistence type="predicted"/>
<dbReference type="InterPro" id="IPR021255">
    <property type="entry name" value="DUF2807"/>
</dbReference>
<organism evidence="2 3">
    <name type="scientific">Spirosoma sordidisoli</name>
    <dbReference type="NCBI Taxonomy" id="2502893"/>
    <lineage>
        <taxon>Bacteria</taxon>
        <taxon>Pseudomonadati</taxon>
        <taxon>Bacteroidota</taxon>
        <taxon>Cytophagia</taxon>
        <taxon>Cytophagales</taxon>
        <taxon>Cytophagaceae</taxon>
        <taxon>Spirosoma</taxon>
    </lineage>
</organism>
<keyword evidence="3" id="KW-1185">Reference proteome</keyword>
<name>A0A4Q2UY63_9BACT</name>
<accession>A0A4Q2UY63</accession>
<gene>
    <name evidence="2" type="ORF">EQG79_07820</name>
</gene>
<dbReference type="AlphaFoldDB" id="A0A4Q2UY63"/>
<evidence type="ECO:0000313" key="2">
    <source>
        <dbReference type="EMBL" id="RYC72019.1"/>
    </source>
</evidence>
<evidence type="ECO:0000313" key="3">
    <source>
        <dbReference type="Proteomes" id="UP000290407"/>
    </source>
</evidence>
<comment type="caution">
    <text evidence="2">The sequence shown here is derived from an EMBL/GenBank/DDBJ whole genome shotgun (WGS) entry which is preliminary data.</text>
</comment>
<protein>
    <submittedName>
        <fullName evidence="2">DUF2807 domain-containing protein</fullName>
    </submittedName>
</protein>
<reference evidence="2 3" key="1">
    <citation type="submission" date="2019-01" db="EMBL/GenBank/DDBJ databases">
        <title>Spirosoma flava sp. nov., a propanil-degrading bacterium isolated from herbicide-contaminated soil.</title>
        <authorList>
            <person name="Zhang L."/>
            <person name="Jiang J.-D."/>
        </authorList>
    </citation>
    <scope>NUCLEOTIDE SEQUENCE [LARGE SCALE GENOMIC DNA]</scope>
    <source>
        <strain evidence="2 3">TY50</strain>
    </source>
</reference>